<dbReference type="EMBL" id="CP013928">
    <property type="protein sequence ID" value="AMJ79669.1"/>
    <property type="molecule type" value="Genomic_DNA"/>
</dbReference>
<accession>A0AAC8XLW3</accession>
<reference evidence="2 3" key="1">
    <citation type="submission" date="2015-12" db="EMBL/GenBank/DDBJ databases">
        <title>Intraspecies pangenome expansion in the marine bacterium Alteromonas.</title>
        <authorList>
            <person name="Lopez-Perez M."/>
            <person name="Rodriguez-Valera F."/>
        </authorList>
    </citation>
    <scope>NUCLEOTIDE SEQUENCE [LARGE SCALE GENOMIC DNA]</scope>
    <source>
        <strain evidence="2 3">UM8</strain>
    </source>
</reference>
<dbReference type="Proteomes" id="UP000061468">
    <property type="component" value="Chromosome"/>
</dbReference>
<keyword evidence="1" id="KW-0812">Transmembrane</keyword>
<gene>
    <name evidence="2" type="ORF">AV942_15905</name>
</gene>
<evidence type="ECO:0000313" key="3">
    <source>
        <dbReference type="Proteomes" id="UP000061468"/>
    </source>
</evidence>
<keyword evidence="1" id="KW-1133">Transmembrane helix</keyword>
<dbReference type="AlphaFoldDB" id="A0AAC8XLW3"/>
<evidence type="ECO:0000313" key="2">
    <source>
        <dbReference type="EMBL" id="AMJ79669.1"/>
    </source>
</evidence>
<evidence type="ECO:0000256" key="1">
    <source>
        <dbReference type="SAM" id="Phobius"/>
    </source>
</evidence>
<keyword evidence="1" id="KW-0472">Membrane</keyword>
<organism evidence="2 3">
    <name type="scientific">Alteromonas mediterranea</name>
    <dbReference type="NCBI Taxonomy" id="314275"/>
    <lineage>
        <taxon>Bacteria</taxon>
        <taxon>Pseudomonadati</taxon>
        <taxon>Pseudomonadota</taxon>
        <taxon>Gammaproteobacteria</taxon>
        <taxon>Alteromonadales</taxon>
        <taxon>Alteromonadaceae</taxon>
        <taxon>Alteromonas/Salinimonas group</taxon>
        <taxon>Alteromonas</taxon>
    </lineage>
</organism>
<proteinExistence type="predicted"/>
<sequence length="211" mass="24003">MIAYVTIEEGSARQFPAERPNWPKGQPWGHQLVEAHINNLLQWFAKGIVGQLKVDPVSTRIYDKDSALWLEKEEILKQKIFALEEDIKVSRSEAVSLATLFKESLNSLASAKNKIEKIDSINESLRTNNAKLSLSLKSESERTVDLHSNVDLLSAGQDVLRWRLKLKGFFVYILATVILGTLLMPLFFPDISRDLLNSWYGGMLKLRSIFE</sequence>
<protein>
    <submittedName>
        <fullName evidence="2">Uncharacterized protein</fullName>
    </submittedName>
</protein>
<name>A0AAC8XLW3_9ALTE</name>
<feature type="transmembrane region" description="Helical" evidence="1">
    <location>
        <begin position="169"/>
        <end position="188"/>
    </location>
</feature>
<dbReference type="RefSeq" id="WP_043960990.1">
    <property type="nucleotide sequence ID" value="NZ_CP013928.1"/>
</dbReference>